<protein>
    <submittedName>
        <fullName evidence="1">Uncharacterized protein</fullName>
    </submittedName>
</protein>
<proteinExistence type="predicted"/>
<evidence type="ECO:0000313" key="1">
    <source>
        <dbReference type="EMBL" id="KAH9423322.1"/>
    </source>
</evidence>
<name>A0ABQ8JL27_DERPT</name>
<sequence length="78" mass="9089">MLYGVIPDAEFKIFALFSDIISNLTKPMIKEEVIKKCGQFIDKFMNEFNKLYPTDMQRYNVHVENSMGIIGPKKVEKL</sequence>
<reference evidence="1 2" key="1">
    <citation type="journal article" date="2018" name="J. Allergy Clin. Immunol.">
        <title>High-quality assembly of Dermatophagoides pteronyssinus genome and transcriptome reveals a wide range of novel allergens.</title>
        <authorList>
            <person name="Liu X.Y."/>
            <person name="Yang K.Y."/>
            <person name="Wang M.Q."/>
            <person name="Kwok J.S."/>
            <person name="Zeng X."/>
            <person name="Yang Z."/>
            <person name="Xiao X.J."/>
            <person name="Lau C.P."/>
            <person name="Li Y."/>
            <person name="Huang Z.M."/>
            <person name="Ba J.G."/>
            <person name="Yim A.K."/>
            <person name="Ouyang C.Y."/>
            <person name="Ngai S.M."/>
            <person name="Chan T.F."/>
            <person name="Leung E.L."/>
            <person name="Liu L."/>
            <person name="Liu Z.G."/>
            <person name="Tsui S.K."/>
        </authorList>
    </citation>
    <scope>NUCLEOTIDE SEQUENCE [LARGE SCALE GENOMIC DNA]</scope>
    <source>
        <strain evidence="1">Derp</strain>
    </source>
</reference>
<accession>A0ABQ8JL27</accession>
<gene>
    <name evidence="1" type="ORF">DERP_003600</name>
</gene>
<keyword evidence="2" id="KW-1185">Reference proteome</keyword>
<evidence type="ECO:0000313" key="2">
    <source>
        <dbReference type="Proteomes" id="UP000887458"/>
    </source>
</evidence>
<dbReference type="Proteomes" id="UP000887458">
    <property type="component" value="Unassembled WGS sequence"/>
</dbReference>
<organism evidence="1 2">
    <name type="scientific">Dermatophagoides pteronyssinus</name>
    <name type="common">European house dust mite</name>
    <dbReference type="NCBI Taxonomy" id="6956"/>
    <lineage>
        <taxon>Eukaryota</taxon>
        <taxon>Metazoa</taxon>
        <taxon>Ecdysozoa</taxon>
        <taxon>Arthropoda</taxon>
        <taxon>Chelicerata</taxon>
        <taxon>Arachnida</taxon>
        <taxon>Acari</taxon>
        <taxon>Acariformes</taxon>
        <taxon>Sarcoptiformes</taxon>
        <taxon>Astigmata</taxon>
        <taxon>Psoroptidia</taxon>
        <taxon>Analgoidea</taxon>
        <taxon>Pyroglyphidae</taxon>
        <taxon>Dermatophagoidinae</taxon>
        <taxon>Dermatophagoides</taxon>
    </lineage>
</organism>
<reference evidence="1 2" key="2">
    <citation type="journal article" date="2022" name="Mol. Biol. Evol.">
        <title>Comparative Genomics Reveals Insights into the Divergent Evolution of Astigmatic Mites and Household Pest Adaptations.</title>
        <authorList>
            <person name="Xiong Q."/>
            <person name="Wan A.T."/>
            <person name="Liu X."/>
            <person name="Fung C.S."/>
            <person name="Xiao X."/>
            <person name="Malainual N."/>
            <person name="Hou J."/>
            <person name="Wang L."/>
            <person name="Wang M."/>
            <person name="Yang K.Y."/>
            <person name="Cui Y."/>
            <person name="Leung E.L."/>
            <person name="Nong W."/>
            <person name="Shin S.K."/>
            <person name="Au S.W."/>
            <person name="Jeong K.Y."/>
            <person name="Chew F.T."/>
            <person name="Hui J.H."/>
            <person name="Leung T.F."/>
            <person name="Tungtrongchitr A."/>
            <person name="Zhong N."/>
            <person name="Liu Z."/>
            <person name="Tsui S.K."/>
        </authorList>
    </citation>
    <scope>NUCLEOTIDE SEQUENCE [LARGE SCALE GENOMIC DNA]</scope>
    <source>
        <strain evidence="1">Derp</strain>
    </source>
</reference>
<dbReference type="EMBL" id="NJHN03000032">
    <property type="protein sequence ID" value="KAH9423322.1"/>
    <property type="molecule type" value="Genomic_DNA"/>
</dbReference>
<comment type="caution">
    <text evidence="1">The sequence shown here is derived from an EMBL/GenBank/DDBJ whole genome shotgun (WGS) entry which is preliminary data.</text>
</comment>